<dbReference type="OrthoDB" id="2110361at2759"/>
<dbReference type="GO" id="GO:0000981">
    <property type="term" value="F:DNA-binding transcription factor activity, RNA polymerase II-specific"/>
    <property type="evidence" value="ECO:0007669"/>
    <property type="project" value="InterPro"/>
</dbReference>
<dbReference type="EMBL" id="KZ998067">
    <property type="protein sequence ID" value="RKO86596.1"/>
    <property type="molecule type" value="Genomic_DNA"/>
</dbReference>
<keyword evidence="8" id="KW-1185">Reference proteome</keyword>
<organism evidence="7 8">
    <name type="scientific">Blyttiomyces helicus</name>
    <dbReference type="NCBI Taxonomy" id="388810"/>
    <lineage>
        <taxon>Eukaryota</taxon>
        <taxon>Fungi</taxon>
        <taxon>Fungi incertae sedis</taxon>
        <taxon>Chytridiomycota</taxon>
        <taxon>Chytridiomycota incertae sedis</taxon>
        <taxon>Chytridiomycetes</taxon>
        <taxon>Chytridiomycetes incertae sedis</taxon>
        <taxon>Blyttiomyces</taxon>
    </lineage>
</organism>
<feature type="transmembrane region" description="Helical" evidence="6">
    <location>
        <begin position="68"/>
        <end position="94"/>
    </location>
</feature>
<sequence length="578" mass="63749">MDIPALLNPTDSTLLPENTYATHDLLPALPASTILDDMLDLYFTHTTFTINVVHREAFLQNRPHPLPLLYAMVCCAGMAYPAFSGNICALRAIFYERAKRLLVIDNPTPVGIKTVVHLALFCLRTNDLGLARMWIAAAMTIGRILWPLKNGVARAVGSSTGFARRMRGVVESVAHVEAEEVCRCYWVATVWEAVLSSFHYPRLSAIPLLEIAWTHWLPVPDKDFHAIPIVAPSTADPQSTPTLGELLISPDLASNPHVSANTQLCALAVLAERVSRFREDCDRRAILPYDGLAGYEDYAGMHWAMGQIEAREKELAAWFGRLPDHVKMIGLGDPRTESIDDAVNCWSGEPMVLKRASWPWPENSLREDELHDRSPHRRSTTALSFQPLPRIAAPHPNLELGVATQLTTPNSILTRPTGLTPHQLDDLLMLWQRSGFFAPSVRHAARGTKIIEELNARARPRFSRENWILARAAATIGIINLLAARQIVVLDLPPPGSGDPASPGGLLLPAPSLLRRRAEICGKELALHVPFCQAAKASESLLRLLKAEVEDGDGTYELMLNLRDPGRCMTRGGLGMEG</sequence>
<evidence type="ECO:0000256" key="1">
    <source>
        <dbReference type="ARBA" id="ARBA00004123"/>
    </source>
</evidence>
<accession>A0A4P9W8U3</accession>
<dbReference type="AlphaFoldDB" id="A0A4P9W8U3"/>
<dbReference type="InterPro" id="IPR050815">
    <property type="entry name" value="TF_fung"/>
</dbReference>
<evidence type="ECO:0000313" key="7">
    <source>
        <dbReference type="EMBL" id="RKO86596.1"/>
    </source>
</evidence>
<dbReference type="GO" id="GO:0005634">
    <property type="term" value="C:nucleus"/>
    <property type="evidence" value="ECO:0007669"/>
    <property type="project" value="UniProtKB-SubCell"/>
</dbReference>
<evidence type="ECO:0000256" key="6">
    <source>
        <dbReference type="SAM" id="Phobius"/>
    </source>
</evidence>
<reference evidence="8" key="1">
    <citation type="journal article" date="2018" name="Nat. Microbiol.">
        <title>Leveraging single-cell genomics to expand the fungal tree of life.</title>
        <authorList>
            <person name="Ahrendt S.R."/>
            <person name="Quandt C.A."/>
            <person name="Ciobanu D."/>
            <person name="Clum A."/>
            <person name="Salamov A."/>
            <person name="Andreopoulos B."/>
            <person name="Cheng J.F."/>
            <person name="Woyke T."/>
            <person name="Pelin A."/>
            <person name="Henrissat B."/>
            <person name="Reynolds N.K."/>
            <person name="Benny G.L."/>
            <person name="Smith M.E."/>
            <person name="James T.Y."/>
            <person name="Grigoriev I.V."/>
        </authorList>
    </citation>
    <scope>NUCLEOTIDE SEQUENCE [LARGE SCALE GENOMIC DNA]</scope>
</reference>
<comment type="subcellular location">
    <subcellularLocation>
        <location evidence="1">Nucleus</location>
    </subcellularLocation>
</comment>
<evidence type="ECO:0000256" key="4">
    <source>
        <dbReference type="ARBA" id="ARBA00023163"/>
    </source>
</evidence>
<evidence type="ECO:0008006" key="9">
    <source>
        <dbReference type="Google" id="ProtNLM"/>
    </source>
</evidence>
<evidence type="ECO:0000256" key="5">
    <source>
        <dbReference type="ARBA" id="ARBA00023242"/>
    </source>
</evidence>
<dbReference type="PANTHER" id="PTHR47338">
    <property type="entry name" value="ZN(II)2CYS6 TRANSCRIPTION FACTOR (EUROFUNG)-RELATED"/>
    <property type="match status" value="1"/>
</dbReference>
<evidence type="ECO:0000256" key="2">
    <source>
        <dbReference type="ARBA" id="ARBA00022723"/>
    </source>
</evidence>
<name>A0A4P9W8U3_9FUNG</name>
<proteinExistence type="predicted"/>
<dbReference type="CDD" id="cd12148">
    <property type="entry name" value="fungal_TF_MHR"/>
    <property type="match status" value="1"/>
</dbReference>
<protein>
    <recommendedName>
        <fullName evidence="9">Transcription factor domain-containing protein</fullName>
    </recommendedName>
</protein>
<keyword evidence="6" id="KW-0472">Membrane</keyword>
<dbReference type="Proteomes" id="UP000269721">
    <property type="component" value="Unassembled WGS sequence"/>
</dbReference>
<dbReference type="GO" id="GO:0046872">
    <property type="term" value="F:metal ion binding"/>
    <property type="evidence" value="ECO:0007669"/>
    <property type="project" value="UniProtKB-KW"/>
</dbReference>
<dbReference type="PANTHER" id="PTHR47338:SF5">
    <property type="entry name" value="ZN(II)2CYS6 TRANSCRIPTION FACTOR (EUROFUNG)"/>
    <property type="match status" value="1"/>
</dbReference>
<evidence type="ECO:0000256" key="3">
    <source>
        <dbReference type="ARBA" id="ARBA00023015"/>
    </source>
</evidence>
<keyword evidence="5" id="KW-0539">Nucleus</keyword>
<keyword evidence="2" id="KW-0479">Metal-binding</keyword>
<gene>
    <name evidence="7" type="ORF">BDK51DRAFT_37741</name>
</gene>
<keyword evidence="3" id="KW-0805">Transcription regulation</keyword>
<evidence type="ECO:0000313" key="8">
    <source>
        <dbReference type="Proteomes" id="UP000269721"/>
    </source>
</evidence>
<keyword evidence="6" id="KW-1133">Transmembrane helix</keyword>
<keyword evidence="6" id="KW-0812">Transmembrane</keyword>
<keyword evidence="4" id="KW-0804">Transcription</keyword>